<evidence type="ECO:0000313" key="9">
    <source>
        <dbReference type="Proteomes" id="UP000292702"/>
    </source>
</evidence>
<dbReference type="Gene3D" id="1.10.1420.10">
    <property type="match status" value="2"/>
</dbReference>
<dbReference type="InterPro" id="IPR011184">
    <property type="entry name" value="DNA_mismatch_repair_Msh2"/>
</dbReference>
<dbReference type="GO" id="GO:0140664">
    <property type="term" value="F:ATP-dependent DNA damage sensor activity"/>
    <property type="evidence" value="ECO:0007669"/>
    <property type="project" value="InterPro"/>
</dbReference>
<name>A0A4R0RG70_9APHY</name>
<evidence type="ECO:0000256" key="2">
    <source>
        <dbReference type="ARBA" id="ARBA00022741"/>
    </source>
</evidence>
<dbReference type="Pfam" id="PF00488">
    <property type="entry name" value="MutS_V"/>
    <property type="match status" value="1"/>
</dbReference>
<evidence type="ECO:0000256" key="1">
    <source>
        <dbReference type="ARBA" id="ARBA00006271"/>
    </source>
</evidence>
<dbReference type="Gene3D" id="3.40.50.300">
    <property type="entry name" value="P-loop containing nucleotide triphosphate hydrolases"/>
    <property type="match status" value="1"/>
</dbReference>
<dbReference type="GO" id="GO:0030983">
    <property type="term" value="F:mismatched DNA binding"/>
    <property type="evidence" value="ECO:0007669"/>
    <property type="project" value="InterPro"/>
</dbReference>
<evidence type="ECO:0000256" key="3">
    <source>
        <dbReference type="ARBA" id="ARBA00022840"/>
    </source>
</evidence>
<dbReference type="InterPro" id="IPR007696">
    <property type="entry name" value="DNA_mismatch_repair_MutS_core"/>
</dbReference>
<dbReference type="SUPFAM" id="SSF48334">
    <property type="entry name" value="DNA repair protein MutS, domain III"/>
    <property type="match status" value="1"/>
</dbReference>
<feature type="domain" description="DNA mismatch repair protein MutS core" evidence="6">
    <location>
        <begin position="292"/>
        <end position="616"/>
    </location>
</feature>
<dbReference type="SMART" id="SM00533">
    <property type="entry name" value="MUTSd"/>
    <property type="match status" value="1"/>
</dbReference>
<organism evidence="8 9">
    <name type="scientific">Steccherinum ochraceum</name>
    <dbReference type="NCBI Taxonomy" id="92696"/>
    <lineage>
        <taxon>Eukaryota</taxon>
        <taxon>Fungi</taxon>
        <taxon>Dikarya</taxon>
        <taxon>Basidiomycota</taxon>
        <taxon>Agaricomycotina</taxon>
        <taxon>Agaricomycetes</taxon>
        <taxon>Polyporales</taxon>
        <taxon>Steccherinaceae</taxon>
        <taxon>Steccherinum</taxon>
    </lineage>
</organism>
<evidence type="ECO:0000259" key="7">
    <source>
        <dbReference type="SMART" id="SM00534"/>
    </source>
</evidence>
<dbReference type="Pfam" id="PF05192">
    <property type="entry name" value="MutS_III"/>
    <property type="match status" value="1"/>
</dbReference>
<feature type="region of interest" description="Disordered" evidence="5">
    <location>
        <begin position="1"/>
        <end position="61"/>
    </location>
</feature>
<keyword evidence="9" id="KW-1185">Reference proteome</keyword>
<dbReference type="GO" id="GO:0006298">
    <property type="term" value="P:mismatch repair"/>
    <property type="evidence" value="ECO:0007669"/>
    <property type="project" value="InterPro"/>
</dbReference>
<gene>
    <name evidence="8" type="primary">MSH5</name>
    <name evidence="8" type="ORF">EIP91_008564</name>
</gene>
<comment type="similarity">
    <text evidence="1">Belongs to the DNA mismatch repair MutS family.</text>
</comment>
<protein>
    <submittedName>
        <fullName evidence="8">MutS protein msh5</fullName>
    </submittedName>
</protein>
<dbReference type="Proteomes" id="UP000292702">
    <property type="component" value="Unassembled WGS sequence"/>
</dbReference>
<evidence type="ECO:0000256" key="4">
    <source>
        <dbReference type="ARBA" id="ARBA00023125"/>
    </source>
</evidence>
<dbReference type="InterPro" id="IPR027417">
    <property type="entry name" value="P-loop_NTPase"/>
</dbReference>
<dbReference type="InterPro" id="IPR036678">
    <property type="entry name" value="MutS_con_dom_sf"/>
</dbReference>
<dbReference type="GO" id="GO:0051026">
    <property type="term" value="P:chiasma assembly"/>
    <property type="evidence" value="ECO:0007669"/>
    <property type="project" value="TreeGrafter"/>
</dbReference>
<evidence type="ECO:0000313" key="8">
    <source>
        <dbReference type="EMBL" id="TCD61354.1"/>
    </source>
</evidence>
<feature type="domain" description="DNA mismatch repair proteins mutS family" evidence="7">
    <location>
        <begin position="654"/>
        <end position="893"/>
    </location>
</feature>
<dbReference type="GO" id="GO:0005634">
    <property type="term" value="C:nucleus"/>
    <property type="evidence" value="ECO:0007669"/>
    <property type="project" value="TreeGrafter"/>
</dbReference>
<reference evidence="8 9" key="1">
    <citation type="submission" date="2018-11" db="EMBL/GenBank/DDBJ databases">
        <title>Genome assembly of Steccherinum ochraceum LE-BIN_3174, the white-rot fungus of the Steccherinaceae family (The Residual Polyporoid clade, Polyporales, Basidiomycota).</title>
        <authorList>
            <person name="Fedorova T.V."/>
            <person name="Glazunova O.A."/>
            <person name="Landesman E.O."/>
            <person name="Moiseenko K.V."/>
            <person name="Psurtseva N.V."/>
            <person name="Savinova O.S."/>
            <person name="Shakhova N.V."/>
            <person name="Tyazhelova T.V."/>
            <person name="Vasina D.V."/>
        </authorList>
    </citation>
    <scope>NUCLEOTIDE SEQUENCE [LARGE SCALE GENOMIC DNA]</scope>
    <source>
        <strain evidence="8 9">LE-BIN_3174</strain>
    </source>
</reference>
<dbReference type="SUPFAM" id="SSF52540">
    <property type="entry name" value="P-loop containing nucleoside triphosphate hydrolases"/>
    <property type="match status" value="1"/>
</dbReference>
<keyword evidence="4" id="KW-0238">DNA-binding</keyword>
<dbReference type="CDD" id="cd03281">
    <property type="entry name" value="ABC_MSH5_euk"/>
    <property type="match status" value="1"/>
</dbReference>
<dbReference type="AlphaFoldDB" id="A0A4R0RG70"/>
<dbReference type="STRING" id="92696.A0A4R0RG70"/>
<sequence length="959" mass="107044">MPSIDSRVHARKRKGGTEDGNEGTAELSDSENSSRKRVRWDGEVVQFQEETTEEDDEDSSVRDEKVCMAVSCQFGRVGCAYYDPVTCKLLVLEDSQESPHYDLTTMLLEQVDPDVILTTSKAEDNFLEILRNHMDTTGGQFTMRPYKDFIPTRGRDRALSLSLLSELSTDTAPDDDHSSDSGSRSAYDFMRRRKDVNEDPDSQRWNAAIRLANYASVETSPLCMGSVGALLDHLARIRAVGELDDEGIGGLEIRDIECLALNQVMQINADALFSLQIFDVENHASVHSDKTKEGLSIYSIFNSTKTSLGRSMMRQWLLRPSLSLSVINGRHDVVACLNRPDNIITANSLHDQLHGIRNVPRTVEAMKSGKAKVSDWQAIMKFSYVSVLLRDTLAELTHTSGVGFLRKLNDILDDSRYKEIGTAVHSIVDWDESAQAGRVCVRPHIDEELDEMKHLYNGIDEVLVHIADDISADIDPAYAVGLNVVYFPQLAYLICVPILDKWREEGAVEERYGWELQFTTQENAYFKSKEMRDMDNYIGDVHSSIVDKEIEIIQELQEKILTYKDIIGQTCDICAELDCLLAFAAASRIHNFIRPEMSEDTVTHIVQGRHPLHELLVDSFVPNDIDVAGGGCAGSRRPLNEEDESELDSEEELNSVVVCTGANACGKSVYLKQVAVIHYLAQVGCFVPAERATLGIVDKIFTRIQTRESVSKIQSAFMIDLNQVSLALRNCTSRSLILLDEFGKGTKSAGWSSSLVYWLVLLLLICVIKHFVNRGANCPRVLVATHFHDVFRNEILDVEQLPVTFVHMQVLLKSSKGELIAASDSQTGMLAHDESQETGINEDQSEVQVSPKERLTYLFRVQKGLWLHSHAALCAEIFGIPRQVARRAAYVSRLLSQHEIGQLLDEEMDDQERQELSEAEEVCRRFLAWDIAGGAGSEESVKAKLAEVLGKASDAGAGS</sequence>
<dbReference type="GO" id="GO:0005524">
    <property type="term" value="F:ATP binding"/>
    <property type="evidence" value="ECO:0007669"/>
    <property type="project" value="UniProtKB-KW"/>
</dbReference>
<dbReference type="SMART" id="SM00534">
    <property type="entry name" value="MUTSac"/>
    <property type="match status" value="1"/>
</dbReference>
<dbReference type="EMBL" id="RWJN01000476">
    <property type="protein sequence ID" value="TCD61354.1"/>
    <property type="molecule type" value="Genomic_DNA"/>
</dbReference>
<keyword evidence="3" id="KW-0067">ATP-binding</keyword>
<dbReference type="Gene3D" id="3.30.420.110">
    <property type="entry name" value="MutS, connector domain"/>
    <property type="match status" value="1"/>
</dbReference>
<dbReference type="PIRSF" id="PIRSF005813">
    <property type="entry name" value="MSH2"/>
    <property type="match status" value="1"/>
</dbReference>
<proteinExistence type="inferred from homology"/>
<dbReference type="InterPro" id="IPR036187">
    <property type="entry name" value="DNA_mismatch_repair_MutS_sf"/>
</dbReference>
<accession>A0A4R0RG70</accession>
<dbReference type="InterPro" id="IPR045076">
    <property type="entry name" value="MutS"/>
</dbReference>
<dbReference type="OrthoDB" id="29596at2759"/>
<evidence type="ECO:0000259" key="6">
    <source>
        <dbReference type="SMART" id="SM00533"/>
    </source>
</evidence>
<comment type="caution">
    <text evidence="8">The sequence shown here is derived from an EMBL/GenBank/DDBJ whole genome shotgun (WGS) entry which is preliminary data.</text>
</comment>
<evidence type="ECO:0000256" key="5">
    <source>
        <dbReference type="SAM" id="MobiDB-lite"/>
    </source>
</evidence>
<dbReference type="PANTHER" id="PTHR11361">
    <property type="entry name" value="DNA MISMATCH REPAIR PROTEIN MUTS FAMILY MEMBER"/>
    <property type="match status" value="1"/>
</dbReference>
<dbReference type="PANTHER" id="PTHR11361:SF20">
    <property type="entry name" value="MUTS PROTEIN HOMOLOG 5"/>
    <property type="match status" value="1"/>
</dbReference>
<keyword evidence="2" id="KW-0547">Nucleotide-binding</keyword>
<dbReference type="InterPro" id="IPR000432">
    <property type="entry name" value="DNA_mismatch_repair_MutS_C"/>
</dbReference>